<keyword evidence="3" id="KW-1185">Reference proteome</keyword>
<evidence type="ECO:0000313" key="2">
    <source>
        <dbReference type="EMBL" id="AGT08962.1"/>
    </source>
</evidence>
<dbReference type="PANTHER" id="PTHR23131:SF0">
    <property type="entry name" value="ENDORIBONUCLEASE LACTB2"/>
    <property type="match status" value="1"/>
</dbReference>
<sequence>MFISEPEPIRGGATRVTPKIQRVVAPNGGVMTYHGTNSYVVESGQARVVIDPGPVDALHARALIDAGGGVVSMILLTHDHRDHSAGVADLVRMTGAPVASARAEGASHHGFNVDHQLSDGDEIAGLTVIATPGHTPDHLCFRMDEVIFSGDHVMGWAPTSILAPEGDPGAYREGLQRLSTLRARQFLPGHGPAVRNTRRFLDFLLERMDQRERDIRDLVAERPATTEDIVTALYSNLGDSTRTVALRTIEAQLLQLERSGRIIRDGAKWRNLQ</sequence>
<dbReference type="Gene3D" id="3.60.15.10">
    <property type="entry name" value="Ribonuclease Z/Hydroxyacylglutathione hydrolase-like"/>
    <property type="match status" value="1"/>
</dbReference>
<dbReference type="EMBL" id="CP006650">
    <property type="protein sequence ID" value="AGT08962.1"/>
    <property type="molecule type" value="Genomic_DNA"/>
</dbReference>
<name>S5XUR2_PARAH</name>
<feature type="domain" description="Metallo-beta-lactamase" evidence="1">
    <location>
        <begin position="35"/>
        <end position="190"/>
    </location>
</feature>
<dbReference type="Gene3D" id="1.10.10.10">
    <property type="entry name" value="Winged helix-like DNA-binding domain superfamily/Winged helix DNA-binding domain"/>
    <property type="match status" value="1"/>
</dbReference>
<dbReference type="Pfam" id="PF00753">
    <property type="entry name" value="Lactamase_B"/>
    <property type="match status" value="1"/>
</dbReference>
<dbReference type="PATRIC" id="fig|1367847.3.peg.1847"/>
<dbReference type="CDD" id="cd16278">
    <property type="entry name" value="metallo-hydrolase-like_MBL-fold"/>
    <property type="match status" value="1"/>
</dbReference>
<dbReference type="KEGG" id="pami:JCM7686_1861"/>
<dbReference type="HOGENOM" id="CLU_048478_2_1_5"/>
<protein>
    <submittedName>
        <fullName evidence="2">Beta-lactamase</fullName>
    </submittedName>
</protein>
<dbReference type="InterPro" id="IPR036388">
    <property type="entry name" value="WH-like_DNA-bd_sf"/>
</dbReference>
<dbReference type="PANTHER" id="PTHR23131">
    <property type="entry name" value="ENDORIBONUCLEASE LACTB2"/>
    <property type="match status" value="1"/>
</dbReference>
<organism evidence="2 3">
    <name type="scientific">Paracoccus aminophilus JCM 7686</name>
    <dbReference type="NCBI Taxonomy" id="1367847"/>
    <lineage>
        <taxon>Bacteria</taxon>
        <taxon>Pseudomonadati</taxon>
        <taxon>Pseudomonadota</taxon>
        <taxon>Alphaproteobacteria</taxon>
        <taxon>Rhodobacterales</taxon>
        <taxon>Paracoccaceae</taxon>
        <taxon>Paracoccus</taxon>
    </lineage>
</organism>
<dbReference type="OrthoDB" id="9788263at2"/>
<proteinExistence type="predicted"/>
<dbReference type="AlphaFoldDB" id="S5XUR2"/>
<dbReference type="InterPro" id="IPR036866">
    <property type="entry name" value="RibonucZ/Hydroxyglut_hydro"/>
</dbReference>
<dbReference type="InterPro" id="IPR050662">
    <property type="entry name" value="Sec-metab_biosynth-thioest"/>
</dbReference>
<dbReference type="RefSeq" id="WP_020950600.1">
    <property type="nucleotide sequence ID" value="NC_022041.1"/>
</dbReference>
<dbReference type="InterPro" id="IPR001279">
    <property type="entry name" value="Metallo-B-lactamas"/>
</dbReference>
<dbReference type="SMART" id="SM00849">
    <property type="entry name" value="Lactamase_B"/>
    <property type="match status" value="1"/>
</dbReference>
<evidence type="ECO:0000259" key="1">
    <source>
        <dbReference type="SMART" id="SM00849"/>
    </source>
</evidence>
<dbReference type="SUPFAM" id="SSF56281">
    <property type="entry name" value="Metallo-hydrolase/oxidoreductase"/>
    <property type="match status" value="1"/>
</dbReference>
<dbReference type="eggNOG" id="COG0491">
    <property type="taxonomic scope" value="Bacteria"/>
</dbReference>
<dbReference type="InterPro" id="IPR041516">
    <property type="entry name" value="LACTB2_WH"/>
</dbReference>
<gene>
    <name evidence="2" type="ORF">JCM7686_1861</name>
</gene>
<reference evidence="2 3" key="1">
    <citation type="journal article" date="2014" name="BMC Genomics">
        <title>Architecture and functions of a multipartite genome of the methylotrophic bacterium Paracoccus aminophilus JCM 7686, containing primary and secondary chromids.</title>
        <authorList>
            <person name="Dziewit L."/>
            <person name="Czarnecki J."/>
            <person name="Wibberg D."/>
            <person name="Radlinska M."/>
            <person name="Mrozek P."/>
            <person name="Szymczak M."/>
            <person name="Schluter A."/>
            <person name="Puhler A."/>
            <person name="Bartosik D."/>
        </authorList>
    </citation>
    <scope>NUCLEOTIDE SEQUENCE [LARGE SCALE GENOMIC DNA]</scope>
    <source>
        <strain evidence="2">JCM 7686</strain>
    </source>
</reference>
<accession>S5XUR2</accession>
<evidence type="ECO:0000313" key="3">
    <source>
        <dbReference type="Proteomes" id="UP000015480"/>
    </source>
</evidence>
<dbReference type="Pfam" id="PF17778">
    <property type="entry name" value="WHD_BLACT"/>
    <property type="match status" value="1"/>
</dbReference>
<dbReference type="STRING" id="1367847.JCM7686_1861"/>
<dbReference type="Proteomes" id="UP000015480">
    <property type="component" value="Chromosome"/>
</dbReference>